<proteinExistence type="predicted"/>
<gene>
    <name evidence="2" type="ORF">P8V03_15865</name>
</gene>
<protein>
    <submittedName>
        <fullName evidence="2">3D domain-containing protein</fullName>
    </submittedName>
</protein>
<evidence type="ECO:0000313" key="3">
    <source>
        <dbReference type="Proteomes" id="UP001281656"/>
    </source>
</evidence>
<dbReference type="RefSeq" id="WP_318798926.1">
    <property type="nucleotide sequence ID" value="NZ_JARUJP010000024.1"/>
</dbReference>
<evidence type="ECO:0000256" key="1">
    <source>
        <dbReference type="SAM" id="MobiDB-lite"/>
    </source>
</evidence>
<comment type="caution">
    <text evidence="2">The sequence shown here is derived from an EMBL/GenBank/DDBJ whole genome shotgun (WGS) entry which is preliminary data.</text>
</comment>
<dbReference type="InterPro" id="IPR059180">
    <property type="entry name" value="3D_YorM"/>
</dbReference>
<feature type="compositionally biased region" description="Basic and acidic residues" evidence="1">
    <location>
        <begin position="67"/>
        <end position="82"/>
    </location>
</feature>
<feature type="compositionally biased region" description="Polar residues" evidence="1">
    <location>
        <begin position="40"/>
        <end position="52"/>
    </location>
</feature>
<reference evidence="2 3" key="1">
    <citation type="submission" date="2023-04" db="EMBL/GenBank/DDBJ databases">
        <title>Clostridium tannerae sp. nov., isolated from the fecal material of an alpaca.</title>
        <authorList>
            <person name="Miller S."/>
            <person name="Hendry M."/>
            <person name="King J."/>
            <person name="Sankaranarayanan K."/>
            <person name="Lawson P.A."/>
        </authorList>
    </citation>
    <scope>NUCLEOTIDE SEQUENCE [LARGE SCALE GENOMIC DNA]</scope>
    <source>
        <strain evidence="2 3">A1-XYC3</strain>
    </source>
</reference>
<keyword evidence="3" id="KW-1185">Reference proteome</keyword>
<accession>A0ABU4JWU1</accession>
<feature type="compositionally biased region" description="Polar residues" evidence="1">
    <location>
        <begin position="83"/>
        <end position="100"/>
    </location>
</feature>
<name>A0ABU4JWU1_9CLOT</name>
<dbReference type="Proteomes" id="UP001281656">
    <property type="component" value="Unassembled WGS sequence"/>
</dbReference>
<dbReference type="CDD" id="cd14667">
    <property type="entry name" value="3D_containing_proteins"/>
    <property type="match status" value="1"/>
</dbReference>
<organism evidence="2 3">
    <name type="scientific">Clostridium tanneri</name>
    <dbReference type="NCBI Taxonomy" id="3037988"/>
    <lineage>
        <taxon>Bacteria</taxon>
        <taxon>Bacillati</taxon>
        <taxon>Bacillota</taxon>
        <taxon>Clostridia</taxon>
        <taxon>Eubacteriales</taxon>
        <taxon>Clostridiaceae</taxon>
        <taxon>Clostridium</taxon>
    </lineage>
</organism>
<evidence type="ECO:0000313" key="2">
    <source>
        <dbReference type="EMBL" id="MDW8802624.1"/>
    </source>
</evidence>
<sequence length="204" mass="22648">MSIKSKEFIITLIFFIGLLSFQYSYGYVKSQRLYSKNSAHADNNLNTSSTTNKDTEKKSNSSVNKNISEEKQVKNHTKEDRQATLSISPNNKQPSRGGNISNTIDINLTFYTSLPEENGGHEGINCSGKKLTPGTVANNVLPLGTRIYTEEFGTLTVEDRGGDNFNTIHRLDVYVPRKAGESIADYKTRVINMGIVKVKGYIAN</sequence>
<dbReference type="EMBL" id="JARUJP010000024">
    <property type="protein sequence ID" value="MDW8802624.1"/>
    <property type="molecule type" value="Genomic_DNA"/>
</dbReference>
<feature type="region of interest" description="Disordered" evidence="1">
    <location>
        <begin position="40"/>
        <end position="100"/>
    </location>
</feature>